<dbReference type="PROSITE" id="PS51885">
    <property type="entry name" value="NEPRILYSIN"/>
    <property type="match status" value="1"/>
</dbReference>
<organism evidence="3 4">
    <name type="scientific">Amblyomma americanum</name>
    <name type="common">Lone star tick</name>
    <dbReference type="NCBI Taxonomy" id="6943"/>
    <lineage>
        <taxon>Eukaryota</taxon>
        <taxon>Metazoa</taxon>
        <taxon>Ecdysozoa</taxon>
        <taxon>Arthropoda</taxon>
        <taxon>Chelicerata</taxon>
        <taxon>Arachnida</taxon>
        <taxon>Acari</taxon>
        <taxon>Parasitiformes</taxon>
        <taxon>Ixodida</taxon>
        <taxon>Ixodoidea</taxon>
        <taxon>Ixodidae</taxon>
        <taxon>Amblyomminae</taxon>
        <taxon>Amblyomma</taxon>
    </lineage>
</organism>
<keyword evidence="4" id="KW-1185">Reference proteome</keyword>
<dbReference type="GO" id="GO:0016485">
    <property type="term" value="P:protein processing"/>
    <property type="evidence" value="ECO:0007669"/>
    <property type="project" value="TreeGrafter"/>
</dbReference>
<sequence length="325" mass="36711">MRHGERLVVPCVPTHSGAKVQLWKDLGQGEVEEVSLAPSFVEFDPMRGCIIYYPPSYYAGHFVCNGSAPGRVYKDSSMAMVLAYLPSVDIVPKVKFEKGINFDPVPNGSFTLSCIVTVEAVAIFNMSWDYPNKNVPLFSLLREEFLEANITLYENETVELYALKYYDELNRFLESADSYLSYVKIVPSRKYCFGYRITNGRGKCSSCDSRTTKPLYPAGILQGVFYQHGLPRSLNFGAIGMVVGHEMTHGFDDSGSQFDAEGALQEWWTNSTRTHFEKKAKCFEYQYGNITDQATNMTVRVRNVCCPYTFMTYTLHVHSVETASV</sequence>
<dbReference type="PANTHER" id="PTHR11733:SF167">
    <property type="entry name" value="FI17812P1-RELATED"/>
    <property type="match status" value="1"/>
</dbReference>
<dbReference type="GO" id="GO:0005886">
    <property type="term" value="C:plasma membrane"/>
    <property type="evidence" value="ECO:0007669"/>
    <property type="project" value="TreeGrafter"/>
</dbReference>
<name>A0AAQ4FFD6_AMBAM</name>
<evidence type="ECO:0000313" key="4">
    <source>
        <dbReference type="Proteomes" id="UP001321473"/>
    </source>
</evidence>
<dbReference type="SUPFAM" id="SSF55486">
    <property type="entry name" value="Metalloproteases ('zincins'), catalytic domain"/>
    <property type="match status" value="1"/>
</dbReference>
<dbReference type="Gene3D" id="3.40.390.10">
    <property type="entry name" value="Collagenase (Catalytic Domain)"/>
    <property type="match status" value="1"/>
</dbReference>
<accession>A0AAQ4FFD6</accession>
<dbReference type="Pfam" id="PF01431">
    <property type="entry name" value="Peptidase_M13"/>
    <property type="match status" value="1"/>
</dbReference>
<dbReference type="GO" id="GO:0004222">
    <property type="term" value="F:metalloendopeptidase activity"/>
    <property type="evidence" value="ECO:0007669"/>
    <property type="project" value="InterPro"/>
</dbReference>
<evidence type="ECO:0000256" key="1">
    <source>
        <dbReference type="ARBA" id="ARBA00007357"/>
    </source>
</evidence>
<dbReference type="Gene3D" id="2.60.40.10">
    <property type="entry name" value="Immunoglobulins"/>
    <property type="match status" value="1"/>
</dbReference>
<comment type="caution">
    <text evidence="3">The sequence shown here is derived from an EMBL/GenBank/DDBJ whole genome shotgun (WGS) entry which is preliminary data.</text>
</comment>
<feature type="domain" description="Peptidase M13 C-terminal" evidence="2">
    <location>
        <begin position="216"/>
        <end position="295"/>
    </location>
</feature>
<evidence type="ECO:0000313" key="3">
    <source>
        <dbReference type="EMBL" id="KAK8785513.1"/>
    </source>
</evidence>
<dbReference type="AlphaFoldDB" id="A0AAQ4FFD6"/>
<dbReference type="InterPro" id="IPR000718">
    <property type="entry name" value="Peptidase_M13"/>
</dbReference>
<comment type="similarity">
    <text evidence="1">Belongs to the peptidase M13 family.</text>
</comment>
<gene>
    <name evidence="3" type="ORF">V5799_008122</name>
</gene>
<dbReference type="InterPro" id="IPR024079">
    <property type="entry name" value="MetalloPept_cat_dom_sf"/>
</dbReference>
<dbReference type="Proteomes" id="UP001321473">
    <property type="component" value="Unassembled WGS sequence"/>
</dbReference>
<reference evidence="3 4" key="1">
    <citation type="journal article" date="2023" name="Arcadia Sci">
        <title>De novo assembly of a long-read Amblyomma americanum tick genome.</title>
        <authorList>
            <person name="Chou S."/>
            <person name="Poskanzer K.E."/>
            <person name="Rollins M."/>
            <person name="Thuy-Boun P.S."/>
        </authorList>
    </citation>
    <scope>NUCLEOTIDE SEQUENCE [LARGE SCALE GENOMIC DNA]</scope>
    <source>
        <strain evidence="3">F_SG_1</strain>
        <tissue evidence="3">Salivary glands</tissue>
    </source>
</reference>
<dbReference type="InterPro" id="IPR013783">
    <property type="entry name" value="Ig-like_fold"/>
</dbReference>
<dbReference type="InterPro" id="IPR018497">
    <property type="entry name" value="Peptidase_M13_C"/>
</dbReference>
<proteinExistence type="inferred from homology"/>
<evidence type="ECO:0000259" key="2">
    <source>
        <dbReference type="Pfam" id="PF01431"/>
    </source>
</evidence>
<dbReference type="PANTHER" id="PTHR11733">
    <property type="entry name" value="ZINC METALLOPROTEASE FAMILY M13 NEPRILYSIN-RELATED"/>
    <property type="match status" value="1"/>
</dbReference>
<protein>
    <recommendedName>
        <fullName evidence="2">Peptidase M13 C-terminal domain-containing protein</fullName>
    </recommendedName>
</protein>
<dbReference type="EMBL" id="JARKHS020003502">
    <property type="protein sequence ID" value="KAK8785513.1"/>
    <property type="molecule type" value="Genomic_DNA"/>
</dbReference>
<dbReference type="PRINTS" id="PR00786">
    <property type="entry name" value="NEPRILYSIN"/>
</dbReference>